<accession>A0AAV9JNS5</accession>
<evidence type="ECO:0000313" key="2">
    <source>
        <dbReference type="EMBL" id="KAK4547198.1"/>
    </source>
</evidence>
<feature type="region of interest" description="Disordered" evidence="1">
    <location>
        <begin position="126"/>
        <end position="146"/>
    </location>
</feature>
<organism evidence="2 3">
    <name type="scientific">Oleoguttula mirabilis</name>
    <dbReference type="NCBI Taxonomy" id="1507867"/>
    <lineage>
        <taxon>Eukaryota</taxon>
        <taxon>Fungi</taxon>
        <taxon>Dikarya</taxon>
        <taxon>Ascomycota</taxon>
        <taxon>Pezizomycotina</taxon>
        <taxon>Dothideomycetes</taxon>
        <taxon>Dothideomycetidae</taxon>
        <taxon>Mycosphaerellales</taxon>
        <taxon>Teratosphaeriaceae</taxon>
        <taxon>Oleoguttula</taxon>
    </lineage>
</organism>
<gene>
    <name evidence="2" type="ORF">LTR36_001419</name>
</gene>
<feature type="compositionally biased region" description="Low complexity" evidence="1">
    <location>
        <begin position="128"/>
        <end position="142"/>
    </location>
</feature>
<name>A0AAV9JNS5_9PEZI</name>
<keyword evidence="3" id="KW-1185">Reference proteome</keyword>
<protein>
    <submittedName>
        <fullName evidence="2">Uncharacterized protein</fullName>
    </submittedName>
</protein>
<sequence length="337" mass="37132">MSPTVARDYVTVAKDLKVARFHLQDEEKEVKRAERGLNTLHRKKRDACAVEYHKSGGNFLWLRGEYEKKEKDVRGTLRFREDRVVTYRDQVGGLEDEIRHLEKPETIRGVYEKERPGITKKTTLGANAPATKKTTSAAPSKKPVVEPASEAKQLTVKLALKEVDLAFKDLAAAQSKGGQLTVNKWQKKYDNAAKTLVAAYAAEGTIIGLEKLNGRPTPTGLKDAAAASRREANSRKRKVTDVAKAAQPLKQSKPNTAALAGSDPGERTQGEKRKRGDDDQVAGKPKKAKPTTEAVMQPAKTQYPGITHKPFRQQVLDAKRHRKGLSPQEAAQATAAK</sequence>
<evidence type="ECO:0000313" key="3">
    <source>
        <dbReference type="Proteomes" id="UP001324427"/>
    </source>
</evidence>
<dbReference type="AlphaFoldDB" id="A0AAV9JNS5"/>
<feature type="compositionally biased region" description="Basic and acidic residues" evidence="1">
    <location>
        <begin position="264"/>
        <end position="278"/>
    </location>
</feature>
<proteinExistence type="predicted"/>
<comment type="caution">
    <text evidence="2">The sequence shown here is derived from an EMBL/GenBank/DDBJ whole genome shotgun (WGS) entry which is preliminary data.</text>
</comment>
<dbReference type="Proteomes" id="UP001324427">
    <property type="component" value="Unassembled WGS sequence"/>
</dbReference>
<reference evidence="2 3" key="1">
    <citation type="submission" date="2021-11" db="EMBL/GenBank/DDBJ databases">
        <title>Black yeast isolated from Biological Soil Crust.</title>
        <authorList>
            <person name="Kurbessoian T."/>
        </authorList>
    </citation>
    <scope>NUCLEOTIDE SEQUENCE [LARGE SCALE GENOMIC DNA]</scope>
    <source>
        <strain evidence="2 3">CCFEE 5522</strain>
    </source>
</reference>
<feature type="region of interest" description="Disordered" evidence="1">
    <location>
        <begin position="212"/>
        <end position="337"/>
    </location>
</feature>
<evidence type="ECO:0000256" key="1">
    <source>
        <dbReference type="SAM" id="MobiDB-lite"/>
    </source>
</evidence>
<dbReference type="EMBL" id="JAVFHQ010000012">
    <property type="protein sequence ID" value="KAK4547198.1"/>
    <property type="molecule type" value="Genomic_DNA"/>
</dbReference>